<dbReference type="InterPro" id="IPR028624">
    <property type="entry name" value="Tscrpt_elong_fac_GreA/B"/>
</dbReference>
<accession>A0A0G1RII7</accession>
<feature type="domain" description="Transcription elongation factor GreA/GreB N-terminal" evidence="11">
    <location>
        <begin position="5"/>
        <end position="75"/>
    </location>
</feature>
<evidence type="ECO:0000256" key="3">
    <source>
        <dbReference type="ARBA" id="ARBA00023015"/>
    </source>
</evidence>
<dbReference type="InterPro" id="IPR018151">
    <property type="entry name" value="TF_GreA/GreB_CS"/>
</dbReference>
<dbReference type="Pfam" id="PF03449">
    <property type="entry name" value="GreA_GreB_N"/>
    <property type="match status" value="1"/>
</dbReference>
<evidence type="ECO:0000256" key="5">
    <source>
        <dbReference type="ARBA" id="ARBA00023163"/>
    </source>
</evidence>
<evidence type="ECO:0000256" key="6">
    <source>
        <dbReference type="ARBA" id="ARBA00024916"/>
    </source>
</evidence>
<comment type="similarity">
    <text evidence="1 8 9">Belongs to the GreA/GreB family.</text>
</comment>
<evidence type="ECO:0000259" key="10">
    <source>
        <dbReference type="Pfam" id="PF01272"/>
    </source>
</evidence>
<evidence type="ECO:0000256" key="1">
    <source>
        <dbReference type="ARBA" id="ARBA00008213"/>
    </source>
</evidence>
<dbReference type="GO" id="GO:0003677">
    <property type="term" value="F:DNA binding"/>
    <property type="evidence" value="ECO:0007669"/>
    <property type="project" value="UniProtKB-UniRule"/>
</dbReference>
<evidence type="ECO:0000256" key="9">
    <source>
        <dbReference type="RuleBase" id="RU000556"/>
    </source>
</evidence>
<evidence type="ECO:0000256" key="8">
    <source>
        <dbReference type="HAMAP-Rule" id="MF_00105"/>
    </source>
</evidence>
<reference evidence="12 13" key="1">
    <citation type="journal article" date="2015" name="Nature">
        <title>rRNA introns, odd ribosomes, and small enigmatic genomes across a large radiation of phyla.</title>
        <authorList>
            <person name="Brown C.T."/>
            <person name="Hug L.A."/>
            <person name="Thomas B.C."/>
            <person name="Sharon I."/>
            <person name="Castelle C.J."/>
            <person name="Singh A."/>
            <person name="Wilkins M.J."/>
            <person name="Williams K.H."/>
            <person name="Banfield J.F."/>
        </authorList>
    </citation>
    <scope>NUCLEOTIDE SEQUENCE [LARGE SCALE GENOMIC DNA]</scope>
</reference>
<name>A0A0G1RII7_9BACT</name>
<dbReference type="GO" id="GO:0032784">
    <property type="term" value="P:regulation of DNA-templated transcription elongation"/>
    <property type="evidence" value="ECO:0007669"/>
    <property type="project" value="UniProtKB-UniRule"/>
</dbReference>
<dbReference type="SUPFAM" id="SSF46557">
    <property type="entry name" value="GreA transcript cleavage protein, N-terminal domain"/>
    <property type="match status" value="1"/>
</dbReference>
<keyword evidence="12" id="KW-0648">Protein biosynthesis</keyword>
<keyword evidence="5 8" id="KW-0804">Transcription</keyword>
<dbReference type="AlphaFoldDB" id="A0A0G1RII7"/>
<evidence type="ECO:0000256" key="2">
    <source>
        <dbReference type="ARBA" id="ARBA00013729"/>
    </source>
</evidence>
<dbReference type="InterPro" id="IPR001437">
    <property type="entry name" value="Tscrpt_elong_fac_GreA/B_C"/>
</dbReference>
<sequence>MHQNILITQAGLDTLKAELADLVDNRRPAQVARLTAARDMGDLSENSDYISAKEELTFIDGRIAELEDIIRIAKVTAPSSNSQISFGHTVTVRVNSTHVVYKIVGEWEADPAEKKISMSSPLGQALIGKKVGDKVEVTAPAGKILYTIVTIE</sequence>
<dbReference type="InterPro" id="IPR006359">
    <property type="entry name" value="Tscrpt_elong_fac_GreA"/>
</dbReference>
<protein>
    <recommendedName>
        <fullName evidence="2 8">Transcription elongation factor GreA</fullName>
    </recommendedName>
    <alternativeName>
        <fullName evidence="7 8">Transcript cleavage factor GreA</fullName>
    </alternativeName>
</protein>
<dbReference type="Pfam" id="PF01272">
    <property type="entry name" value="GreA_GreB"/>
    <property type="match status" value="1"/>
</dbReference>
<dbReference type="GO" id="GO:0070063">
    <property type="term" value="F:RNA polymerase binding"/>
    <property type="evidence" value="ECO:0007669"/>
    <property type="project" value="InterPro"/>
</dbReference>
<dbReference type="GO" id="GO:0003746">
    <property type="term" value="F:translation elongation factor activity"/>
    <property type="evidence" value="ECO:0007669"/>
    <property type="project" value="UniProtKB-KW"/>
</dbReference>
<evidence type="ECO:0000256" key="4">
    <source>
        <dbReference type="ARBA" id="ARBA00023125"/>
    </source>
</evidence>
<dbReference type="InterPro" id="IPR023459">
    <property type="entry name" value="Tscrpt_elong_fac_GreA/B_fam"/>
</dbReference>
<evidence type="ECO:0000256" key="7">
    <source>
        <dbReference type="ARBA" id="ARBA00030776"/>
    </source>
</evidence>
<dbReference type="InterPro" id="IPR036805">
    <property type="entry name" value="Tscrpt_elong_fac_GreA/B_N_sf"/>
</dbReference>
<keyword evidence="12" id="KW-0251">Elongation factor</keyword>
<dbReference type="FunFam" id="1.10.287.180:FF:000001">
    <property type="entry name" value="Transcription elongation factor GreA"/>
    <property type="match status" value="1"/>
</dbReference>
<comment type="caution">
    <text evidence="12">The sequence shown here is derived from an EMBL/GenBank/DDBJ whole genome shotgun (WGS) entry which is preliminary data.</text>
</comment>
<dbReference type="GO" id="GO:0006354">
    <property type="term" value="P:DNA-templated transcription elongation"/>
    <property type="evidence" value="ECO:0007669"/>
    <property type="project" value="TreeGrafter"/>
</dbReference>
<dbReference type="Gene3D" id="1.10.287.180">
    <property type="entry name" value="Transcription elongation factor, GreA/GreB, N-terminal domain"/>
    <property type="match status" value="1"/>
</dbReference>
<dbReference type="EMBL" id="LCNM01000001">
    <property type="protein sequence ID" value="KKU56981.1"/>
    <property type="molecule type" value="Genomic_DNA"/>
</dbReference>
<proteinExistence type="inferred from homology"/>
<evidence type="ECO:0000313" key="13">
    <source>
        <dbReference type="Proteomes" id="UP000034607"/>
    </source>
</evidence>
<keyword evidence="3 8" id="KW-0805">Transcription regulation</keyword>
<dbReference type="PROSITE" id="PS00830">
    <property type="entry name" value="GREAB_2"/>
    <property type="match status" value="1"/>
</dbReference>
<dbReference type="FunFam" id="3.10.50.30:FF:000001">
    <property type="entry name" value="Transcription elongation factor GreA"/>
    <property type="match status" value="1"/>
</dbReference>
<evidence type="ECO:0000259" key="11">
    <source>
        <dbReference type="Pfam" id="PF03449"/>
    </source>
</evidence>
<dbReference type="Proteomes" id="UP000034607">
    <property type="component" value="Unassembled WGS sequence"/>
</dbReference>
<dbReference type="Gene3D" id="3.10.50.30">
    <property type="entry name" value="Transcription elongation factor, GreA/GreB, C-terminal domain"/>
    <property type="match status" value="1"/>
</dbReference>
<dbReference type="NCBIfam" id="TIGR01462">
    <property type="entry name" value="greA"/>
    <property type="match status" value="1"/>
</dbReference>
<dbReference type="InterPro" id="IPR022691">
    <property type="entry name" value="Tscrpt_elong_fac_GreA/B_N"/>
</dbReference>
<organism evidence="12 13">
    <name type="scientific">Candidatus Amesbacteria bacterium GW2011_GWA2_47_11</name>
    <dbReference type="NCBI Taxonomy" id="1618357"/>
    <lineage>
        <taxon>Bacteria</taxon>
        <taxon>Candidatus Amesiibacteriota</taxon>
    </lineage>
</organism>
<dbReference type="HAMAP" id="MF_00105">
    <property type="entry name" value="GreA_GreB"/>
    <property type="match status" value="1"/>
</dbReference>
<dbReference type="PANTHER" id="PTHR30437">
    <property type="entry name" value="TRANSCRIPTION ELONGATION FACTOR GREA"/>
    <property type="match status" value="1"/>
</dbReference>
<feature type="domain" description="Transcription elongation factor GreA/GreB C-terminal" evidence="10">
    <location>
        <begin position="81"/>
        <end position="152"/>
    </location>
</feature>
<evidence type="ECO:0000313" key="12">
    <source>
        <dbReference type="EMBL" id="KKU56981.1"/>
    </source>
</evidence>
<dbReference type="PATRIC" id="fig|1618357.3.peg.36"/>
<dbReference type="NCBIfam" id="NF001263">
    <property type="entry name" value="PRK00226.1-4"/>
    <property type="match status" value="1"/>
</dbReference>
<dbReference type="InterPro" id="IPR036953">
    <property type="entry name" value="GreA/GreB_C_sf"/>
</dbReference>
<comment type="function">
    <text evidence="6 8 9">Necessary for efficient RNA polymerase transcription elongation past template-encoded arresting sites. The arresting sites in DNA have the property of trapping a certain fraction of elongating RNA polymerases that pass through, resulting in locked ternary complexes. Cleavage of the nascent transcript by cleavage factors such as GreA or GreB allows the resumption of elongation from the new 3'terminus. GreA releases sequences of 2 to 3 nucleotides.</text>
</comment>
<dbReference type="PANTHER" id="PTHR30437:SF4">
    <property type="entry name" value="TRANSCRIPTION ELONGATION FACTOR GREA"/>
    <property type="match status" value="1"/>
</dbReference>
<dbReference type="PIRSF" id="PIRSF006092">
    <property type="entry name" value="GreA_GreB"/>
    <property type="match status" value="1"/>
</dbReference>
<gene>
    <name evidence="8" type="primary">greA</name>
    <name evidence="12" type="ORF">UX78_C0001G0034</name>
</gene>
<dbReference type="SUPFAM" id="SSF54534">
    <property type="entry name" value="FKBP-like"/>
    <property type="match status" value="1"/>
</dbReference>
<keyword evidence="4 8" id="KW-0238">DNA-binding</keyword>